<keyword evidence="7 10" id="KW-0378">Hydrolase</keyword>
<dbReference type="GO" id="GO:0004180">
    <property type="term" value="F:carboxypeptidase activity"/>
    <property type="evidence" value="ECO:0007669"/>
    <property type="project" value="UniProtKB-KW"/>
</dbReference>
<organism evidence="10 11">
    <name type="scientific">Deinococcus soli</name>
    <name type="common">ex Cha et al. 2016</name>
    <dbReference type="NCBI Taxonomy" id="1309411"/>
    <lineage>
        <taxon>Bacteria</taxon>
        <taxon>Thermotogati</taxon>
        <taxon>Deinococcota</taxon>
        <taxon>Deinococci</taxon>
        <taxon>Deinococcales</taxon>
        <taxon>Deinococcaceae</taxon>
        <taxon>Deinococcus</taxon>
    </lineage>
</organism>
<dbReference type="CDD" id="cd03145">
    <property type="entry name" value="GAT1_cyanophycinase"/>
    <property type="match status" value="1"/>
</dbReference>
<keyword evidence="8" id="KW-0720">Serine protease</keyword>
<name>A0AAE4BM31_9DEIO</name>
<evidence type="ECO:0000313" key="10">
    <source>
        <dbReference type="EMBL" id="MDR6218077.1"/>
    </source>
</evidence>
<dbReference type="PIRSF" id="PIRSF032067">
    <property type="entry name" value="Cyanophycinase"/>
    <property type="match status" value="1"/>
</dbReference>
<dbReference type="RefSeq" id="WP_309852769.1">
    <property type="nucleotide sequence ID" value="NZ_JAVDQJ010000003.1"/>
</dbReference>
<feature type="active site" description="Charge relay system" evidence="9">
    <location>
        <position position="204"/>
    </location>
</feature>
<dbReference type="InterPro" id="IPR011811">
    <property type="entry name" value="Peptidase_S51_cyanophycinase"/>
</dbReference>
<evidence type="ECO:0000313" key="11">
    <source>
        <dbReference type="Proteomes" id="UP001185331"/>
    </source>
</evidence>
<dbReference type="GO" id="GO:0008241">
    <property type="term" value="F:peptidyl-dipeptidase activity"/>
    <property type="evidence" value="ECO:0007669"/>
    <property type="project" value="UniProtKB-EC"/>
</dbReference>
<dbReference type="EMBL" id="JAVDQK010000003">
    <property type="protein sequence ID" value="MDR6218077.1"/>
    <property type="molecule type" value="Genomic_DNA"/>
</dbReference>
<accession>A0AAE4BM31</accession>
<dbReference type="InterPro" id="IPR029062">
    <property type="entry name" value="Class_I_gatase-like"/>
</dbReference>
<dbReference type="GO" id="GO:0008236">
    <property type="term" value="F:serine-type peptidase activity"/>
    <property type="evidence" value="ECO:0007669"/>
    <property type="project" value="UniProtKB-KW"/>
</dbReference>
<evidence type="ECO:0000256" key="7">
    <source>
        <dbReference type="ARBA" id="ARBA00022801"/>
    </source>
</evidence>
<comment type="caution">
    <text evidence="10">The sequence shown here is derived from an EMBL/GenBank/DDBJ whole genome shotgun (WGS) entry which is preliminary data.</text>
</comment>
<evidence type="ECO:0000256" key="3">
    <source>
        <dbReference type="ARBA" id="ARBA00006534"/>
    </source>
</evidence>
<comment type="catalytic activity">
    <reaction evidence="1">
        <text>[L-4-(L-arginin-2-N-yl)aspartate](n) + H2O = [L-4-(L-arginin-2-N-yl)aspartate](n-1) + L-4-(L-arginin-2-N-yl)aspartate</text>
        <dbReference type="Rhea" id="RHEA:12845"/>
        <dbReference type="Rhea" id="RHEA-COMP:13728"/>
        <dbReference type="Rhea" id="RHEA-COMP:13734"/>
        <dbReference type="ChEBI" id="CHEBI:15377"/>
        <dbReference type="ChEBI" id="CHEBI:137986"/>
        <dbReference type="ChEBI" id="CHEBI:137991"/>
        <dbReference type="EC" id="3.4.15.6"/>
    </reaction>
</comment>
<evidence type="ECO:0000256" key="4">
    <source>
        <dbReference type="ARBA" id="ARBA00013115"/>
    </source>
</evidence>
<dbReference type="InterPro" id="IPR005320">
    <property type="entry name" value="Peptidase_S51"/>
</dbReference>
<protein>
    <recommendedName>
        <fullName evidence="5">Cyanophycinase</fullName>
        <ecNumber evidence="4">3.4.15.6</ecNumber>
    </recommendedName>
</protein>
<dbReference type="PANTHER" id="PTHR36175:SF1">
    <property type="entry name" value="CYANOPHYCINASE"/>
    <property type="match status" value="1"/>
</dbReference>
<evidence type="ECO:0000256" key="2">
    <source>
        <dbReference type="ARBA" id="ARBA00002039"/>
    </source>
</evidence>
<comment type="function">
    <text evidence="2">Exopeptidase that catalyzes the hydrolytic cleavage of multi-L-arginyl-poly-L-aspartic acid (cyanophycin; a water-insoluble reserve polymer) into aspartate-arginine dipeptides.</text>
</comment>
<evidence type="ECO:0000256" key="1">
    <source>
        <dbReference type="ARBA" id="ARBA00001092"/>
    </source>
</evidence>
<evidence type="ECO:0000256" key="6">
    <source>
        <dbReference type="ARBA" id="ARBA00022670"/>
    </source>
</evidence>
<dbReference type="Gene3D" id="3.40.50.880">
    <property type="match status" value="1"/>
</dbReference>
<dbReference type="GO" id="GO:0006508">
    <property type="term" value="P:proteolysis"/>
    <property type="evidence" value="ECO:0007669"/>
    <property type="project" value="UniProtKB-KW"/>
</dbReference>
<dbReference type="EC" id="3.4.15.6" evidence="4"/>
<proteinExistence type="inferred from homology"/>
<comment type="similarity">
    <text evidence="3">Belongs to the peptidase S51 family.</text>
</comment>
<dbReference type="PANTHER" id="PTHR36175">
    <property type="entry name" value="CYANOPHYCINASE"/>
    <property type="match status" value="1"/>
</dbReference>
<dbReference type="Proteomes" id="UP001185331">
    <property type="component" value="Unassembled WGS sequence"/>
</dbReference>
<gene>
    <name evidence="10" type="ORF">J2Y00_001638</name>
</gene>
<dbReference type="SUPFAM" id="SSF52317">
    <property type="entry name" value="Class I glutamine amidotransferase-like"/>
    <property type="match status" value="1"/>
</dbReference>
<evidence type="ECO:0000256" key="5">
    <source>
        <dbReference type="ARBA" id="ARBA00015719"/>
    </source>
</evidence>
<keyword evidence="10" id="KW-0121">Carboxypeptidase</keyword>
<dbReference type="NCBIfam" id="TIGR02069">
    <property type="entry name" value="cyanophycinase"/>
    <property type="match status" value="1"/>
</dbReference>
<keyword evidence="6" id="KW-0645">Protease</keyword>
<reference evidence="10" key="1">
    <citation type="submission" date="2023-07" db="EMBL/GenBank/DDBJ databases">
        <title>Sorghum-associated microbial communities from plants grown in Nebraska, USA.</title>
        <authorList>
            <person name="Schachtman D."/>
        </authorList>
    </citation>
    <scope>NUCLEOTIDE SEQUENCE</scope>
    <source>
        <strain evidence="10">BE330</strain>
    </source>
</reference>
<feature type="active site" description="Charge relay system" evidence="9">
    <location>
        <position position="135"/>
    </location>
</feature>
<evidence type="ECO:0000256" key="9">
    <source>
        <dbReference type="PIRSR" id="PIRSR032067-1"/>
    </source>
</evidence>
<evidence type="ECO:0000256" key="8">
    <source>
        <dbReference type="ARBA" id="ARBA00022825"/>
    </source>
</evidence>
<dbReference type="Pfam" id="PF03575">
    <property type="entry name" value="Peptidase_S51"/>
    <property type="match status" value="1"/>
</dbReference>
<feature type="active site" description="Charge relay system" evidence="9">
    <location>
        <position position="177"/>
    </location>
</feature>
<dbReference type="AlphaFoldDB" id="A0AAE4BM31"/>
<sequence length="278" mass="29294">MSAQRAGAKSGRGTLVIIGGHEDKEGARDILREVARLNGDRPLVIATLASHTREGYFESYQQGFADLGVGPLRELYLDERDDALQADTLDILAGAGGIFFSGGDQLRITSLLAQTPLDDRVRALYDSGGVIAGTSAGASVLCETMLVSGHSDETYRVGEVQMAPGLGLMQGVLIDQHFAERGRMGRLLGAVALNPRALGIGLDEDTAIVVRGTTFEVIGQGGVYVIDGAAVTHSNVAEAHAGDALSLHGTVLHVLSAGDQFDLHRRAPLSAQDRTREP</sequence>